<dbReference type="AlphaFoldDB" id="X6L6Y4"/>
<feature type="non-terminal residue" evidence="2">
    <location>
        <position position="311"/>
    </location>
</feature>
<name>X6L6Y4_RETFI</name>
<accession>X6L6Y4</accession>
<organism evidence="2 3">
    <name type="scientific">Reticulomyxa filosa</name>
    <dbReference type="NCBI Taxonomy" id="46433"/>
    <lineage>
        <taxon>Eukaryota</taxon>
        <taxon>Sar</taxon>
        <taxon>Rhizaria</taxon>
        <taxon>Retaria</taxon>
        <taxon>Foraminifera</taxon>
        <taxon>Monothalamids</taxon>
        <taxon>Reticulomyxidae</taxon>
        <taxon>Reticulomyxa</taxon>
    </lineage>
</organism>
<dbReference type="EMBL" id="ASPP01050566">
    <property type="protein sequence ID" value="ETN97182.1"/>
    <property type="molecule type" value="Genomic_DNA"/>
</dbReference>
<dbReference type="Proteomes" id="UP000023152">
    <property type="component" value="Unassembled WGS sequence"/>
</dbReference>
<reference evidence="2 3" key="1">
    <citation type="journal article" date="2013" name="Curr. Biol.">
        <title>The Genome of the Foraminiferan Reticulomyxa filosa.</title>
        <authorList>
            <person name="Glockner G."/>
            <person name="Hulsmann N."/>
            <person name="Schleicher M."/>
            <person name="Noegel A.A."/>
            <person name="Eichinger L."/>
            <person name="Gallinger C."/>
            <person name="Pawlowski J."/>
            <person name="Sierra R."/>
            <person name="Euteneuer U."/>
            <person name="Pillet L."/>
            <person name="Moustafa A."/>
            <person name="Platzer M."/>
            <person name="Groth M."/>
            <person name="Szafranski K."/>
            <person name="Schliwa M."/>
        </authorList>
    </citation>
    <scope>NUCLEOTIDE SEQUENCE [LARGE SCALE GENOMIC DNA]</scope>
</reference>
<proteinExistence type="predicted"/>
<evidence type="ECO:0000313" key="2">
    <source>
        <dbReference type="EMBL" id="ETN97182.1"/>
    </source>
</evidence>
<comment type="caution">
    <text evidence="2">The sequence shown here is derived from an EMBL/GenBank/DDBJ whole genome shotgun (WGS) entry which is preliminary data.</text>
</comment>
<keyword evidence="1" id="KW-0175">Coiled coil</keyword>
<protein>
    <submittedName>
        <fullName evidence="2">Uncharacterized protein</fullName>
    </submittedName>
</protein>
<evidence type="ECO:0000256" key="1">
    <source>
        <dbReference type="SAM" id="Coils"/>
    </source>
</evidence>
<gene>
    <name evidence="2" type="ORF">RFI_40351</name>
</gene>
<evidence type="ECO:0000313" key="3">
    <source>
        <dbReference type="Proteomes" id="UP000023152"/>
    </source>
</evidence>
<sequence length="311" mass="35994">MVSNSCNKTDKKTNTAKNICFCFRGYQWRSNCFNKVSFSLGNINNNKKKKKMLQKNWLLFYSCCLILQTHSLSERRYFIDLPQVEVPFSAAVDDVLRQDFIREIIGLRDDEIASYDPSFGKLGIGMSAIYGVRNARLSLRQMKKELKEEVNSYLASRNEGSLKEMEGQIMELENELFERIDEWNQNGEGVAMRREEEGLILDNWGRLVRSIQRAYKWIESDRHYNGIKRHLSRRPGSNANIASVVPMAKSNDYGPMFPISKWSWTHQSRHPLDTLQTVPSSNIPYVRLNNGLLMPVIGFGSWPLIGEDCYQ</sequence>
<keyword evidence="3" id="KW-1185">Reference proteome</keyword>
<feature type="coiled-coil region" evidence="1">
    <location>
        <begin position="132"/>
        <end position="182"/>
    </location>
</feature>